<feature type="compositionally biased region" description="Basic residues" evidence="2">
    <location>
        <begin position="2171"/>
        <end position="2185"/>
    </location>
</feature>
<evidence type="ECO:0000313" key="4">
    <source>
        <dbReference type="Proteomes" id="UP001153636"/>
    </source>
</evidence>
<reference evidence="3" key="1">
    <citation type="submission" date="2022-01" db="EMBL/GenBank/DDBJ databases">
        <authorList>
            <person name="King R."/>
        </authorList>
    </citation>
    <scope>NUCLEOTIDE SEQUENCE</scope>
</reference>
<feature type="compositionally biased region" description="Basic and acidic residues" evidence="2">
    <location>
        <begin position="66"/>
        <end position="87"/>
    </location>
</feature>
<feature type="compositionally biased region" description="Polar residues" evidence="2">
    <location>
        <begin position="409"/>
        <end position="422"/>
    </location>
</feature>
<sequence>MDSVKTDDELTSTVGNVLSTSKEEKNDSSDATPTSSTDANTKPKASQTVSDDPISSTSSDTFDQSKTTDMKSVDEPDRAQTEDHVGDLLEMQVSNEKITEDVEDLVHDLESLLGEPQEAFNLPSKKDANCKGDASANVKTDEKNDVKEDKVEKIENSIDDTTTGTASNLADDTKDINIKENSESNLKPALILPSVEENLSTNKDNQDISESTGESSNADADKDATSKSAEETISCTPVDQIACEQTSQINPNDSAIAVSTQKIETTNLPVDDDSDSIGSWELVNAEALSPIPGPSGEPIQAPIDTNTAEDITSSEDKASSAETNKENEENREADSVQAEQKDDSEEPDVEDQSEQLVSEQTPDKNGDEIREAEPSESNELTKEAEVAASQTEEESEAESETNRNANASQNVESPVEITSSEVGSKPETDIQETTVEENLEATPMIEPSEPKVESQPSVSSEIDETKATEADMVDQKDMPIENVEECPKDAETEETDIAECSDSLIGVDLVETVPKSEEQDENTTNEPLASTKTDVADEPIEKQADVTEENATQVEEDVKSDGTEAKSLQVEEHVKPIKELEYVTEENTTRVEKDVNSDGTEAKSLQVKEHAMPIEEQEDVIEENATQVEGDVKSDGIEATSLQVEEHVMPIEEQEDITEENTTQDEKEVKSDGIEAKSLQIEEHVMLIEEQGDVTEENATRVEEDVKSDGIEVKLLQKKILIEEQGDVTEENATRVEEDVKSDGIETTSLQVEEHVMSIKEQEDITEENTTQVEKQVKSDGIEAKSLQIEEHVMLTEEQGDVTKENATLVEEDIQSDSIEAKSLQVEEHVMAIEEHVIPIEENVMPIEEQEDATEENITEVEKEVKSDGVEANLLQVEENSKSDVTEEKSKQVEEQGAKTADIEKKLMQLEEVAETDSTEEITPEVKAEDSASPKSEQCKPSSEVKGSESTEPQKESSVITYIEETSEVDISKPIENEGCSEESSNLTENQEIEAESDLKQGDEVGVQSVKSKNEEFVDALEKVESEAVELQKESATEDLNNEQLVKASDDVVVEEKHIKKLVENEDDCDDINESPEETTDDAKDVSGNIVAGKKFKKLEGNQKLKEESTVPATEPENSMINKETEMVSEKVNPKPILERKQSHLADLEFAPLQLSEDDSDDSEPVPRLALEPDDSNSPAVAEVNELPAEDTAETQPVEEIEDKLVYIPPVVQPVTVMRHVVQPVVPLTRNISGNQLVVSMAGCLQKMDGLKHTEPERIVSEKERKEMEALALAIQSITDNSNSYMDEYMEPIVEENLQYETNLQEVIQEEGVIEPLVSQEAVAIEAPIEQEDIVIEPSVCQEDAAIEASVCQEEAAIAASVCQEDSTIEASVRQEQSAIEASVCQEEAAIEASVCQEEAAIEASVCQKEVAIEPPVSKELESVMESQNIEPDSSENESNQEAVSDQSSLEVTSTQEIESVISTEIQESQVQEEPKVDSEAASLKSTETDQDEPAEVKNENKIEEGVRERDQKANEAVEEKATVEEDKEVAEKKYKDIVEVEDKGAVAKEVKEAIVEVAKEPIESTKEVEVESVNKVTEAAVNETIQDKVSDVDVVSKENASQSSENSQDSINSTNEVPIKEGKRTRSNEKSKKHKKGDKYEELTINVDVPDKEITYSPKITIKPIKMHDDEVSTTTSSECEVFKGSLKMTITKQSDKMHSILKISDQDNSEAGSEQDEPIPKLIIKPKIQQVESQHSPKMSTRSSKVSPTVSNQRSGSPRILIKPLAKPDKQEPVSPLKIKINTKANSKTISKEDETSRKVSIKPMKIVDESEQVQSPRITIKPIPKPDSEKEVANPRLTIKPIRKPEEDVENEDKERSSPKIIIKPVIKPQESDTHTEEEDGVKERIVLKINKGNLPSPVKESKKREHPPDDDKSEKLAKITVKFSKGGGHPHIVHQQGEDTSKRSHEDNPSNTEKNKKQKIDSDVVVLTRSSARHKDQVEANDKSSPTSEAKTKHKDHHAQESPIETKRPRKDNLNDKSKLLKDDMSEELLSIDTKVDSPIVISEDSRSQDSSSVILLDESKDDSVSSDTIRTPDSTKSIQKAVALNTGSATPSPVLKRGRGRPRKVPLSVREQPNPSIKESPKLKEHPQSKESDASPAPQQSVQVRESGRPKRSCRGQSVCDTLGIKPRKPRGGGRGRGSKRGMGSRLVVERDPSAENASEEEVKLEIKVEVKVEESDKPSEIIDKKGPNTSKIEVVVIEDEPNPKNTKKPNIKRKSIEKKVETDIPVIEIDSGDSQLSEKEPETNKNVSKKSDDNIEPMDVDDNDKEVEIITKNPKIEGSLAIPSTSSDQEATTLDDKRAILKDIGILEEKPIDIEDKEVEQKKTLIEDDTAIPFQSLAPPSTPKDFSELDSQIIESSSPCKPSKQDIPSVSSTTVSSEIMIVDEETRMSAETNSRAQTPAKQVITSSDIVEESQSSVHSTTTTESGKTPSRPSKAPRLEVQEPESQIITADLLSEYYWNGNGPFMLQEQVAQFLGIKSFKRKYPGIMRRMLDMQERDFIREKSLASEHMCDLGLTAVNSADILDIMYSDFQEKYEEYCKHQRDRQAKELINKQKALSLATSQEKSKADITEQAVHSAAQWNARFNKERKEQRKACMDLQNFTVHYPKGKKSSPVTNPHPGNYPVALVPGQFAEYYKEFTPTELNNLPINTMGYEEVHFIPREVSDESGSESDSDSSSSSGSSSCSSSDSDSSSGIDDCKLCKHSPKKPSTAVAPMSPPPAVAPPLATAK</sequence>
<keyword evidence="4" id="KW-1185">Reference proteome</keyword>
<feature type="compositionally biased region" description="Low complexity" evidence="2">
    <location>
        <begin position="29"/>
        <end position="40"/>
    </location>
</feature>
<feature type="region of interest" description="Disordered" evidence="2">
    <location>
        <begin position="2709"/>
        <end position="2775"/>
    </location>
</feature>
<feature type="compositionally biased region" description="Basic and acidic residues" evidence="2">
    <location>
        <begin position="664"/>
        <end position="676"/>
    </location>
</feature>
<feature type="compositionally biased region" description="Basic and acidic residues" evidence="2">
    <location>
        <begin position="1098"/>
        <end position="1109"/>
    </location>
</feature>
<feature type="compositionally biased region" description="Acidic residues" evidence="2">
    <location>
        <begin position="912"/>
        <end position="923"/>
    </location>
</feature>
<dbReference type="OrthoDB" id="1903104at2759"/>
<feature type="compositionally biased region" description="Basic and acidic residues" evidence="2">
    <location>
        <begin position="2002"/>
        <end position="2028"/>
    </location>
</feature>
<feature type="compositionally biased region" description="Acidic residues" evidence="2">
    <location>
        <begin position="342"/>
        <end position="353"/>
    </location>
</feature>
<feature type="compositionally biased region" description="Basic and acidic residues" evidence="2">
    <location>
        <begin position="1619"/>
        <end position="1631"/>
    </location>
</feature>
<dbReference type="Proteomes" id="UP001153636">
    <property type="component" value="Chromosome 9"/>
</dbReference>
<evidence type="ECO:0000256" key="1">
    <source>
        <dbReference type="SAM" id="Coils"/>
    </source>
</evidence>
<feature type="compositionally biased region" description="Basic and acidic residues" evidence="2">
    <location>
        <begin position="1495"/>
        <end position="1530"/>
    </location>
</feature>
<feature type="compositionally biased region" description="Polar residues" evidence="2">
    <location>
        <begin position="159"/>
        <end position="170"/>
    </location>
</feature>
<feature type="compositionally biased region" description="Basic and acidic residues" evidence="2">
    <location>
        <begin position="219"/>
        <end position="230"/>
    </location>
</feature>
<feature type="compositionally biased region" description="Basic and acidic residues" evidence="2">
    <location>
        <begin position="2124"/>
        <end position="2138"/>
    </location>
</feature>
<feature type="compositionally biased region" description="Polar residues" evidence="2">
    <location>
        <begin position="11"/>
        <end position="20"/>
    </location>
</feature>
<protein>
    <submittedName>
        <fullName evidence="3">Uncharacterized protein</fullName>
    </submittedName>
</protein>
<dbReference type="CDD" id="cd21085">
    <property type="entry name" value="WH_NTD_PHF10"/>
    <property type="match status" value="1"/>
</dbReference>
<feature type="compositionally biased region" description="Polar residues" evidence="2">
    <location>
        <begin position="1599"/>
        <end position="1617"/>
    </location>
</feature>
<feature type="compositionally biased region" description="Basic residues" evidence="2">
    <location>
        <begin position="2251"/>
        <end position="2262"/>
    </location>
</feature>
<feature type="compositionally biased region" description="Polar residues" evidence="2">
    <location>
        <begin position="1732"/>
        <end position="1758"/>
    </location>
</feature>
<feature type="region of interest" description="Disordered" evidence="2">
    <location>
        <begin position="120"/>
        <end position="233"/>
    </location>
</feature>
<feature type="compositionally biased region" description="Low complexity" evidence="2">
    <location>
        <begin position="2720"/>
        <end position="2741"/>
    </location>
</feature>
<feature type="region of interest" description="Disordered" evidence="2">
    <location>
        <begin position="847"/>
        <end position="1007"/>
    </location>
</feature>
<evidence type="ECO:0000313" key="3">
    <source>
        <dbReference type="EMBL" id="CAH1115602.1"/>
    </source>
</evidence>
<feature type="compositionally biased region" description="Polar residues" evidence="2">
    <location>
        <begin position="1425"/>
        <end position="1472"/>
    </location>
</feature>
<proteinExistence type="predicted"/>
<feature type="compositionally biased region" description="Basic and acidic residues" evidence="2">
    <location>
        <begin position="139"/>
        <end position="156"/>
    </location>
</feature>
<feature type="compositionally biased region" description="Basic and acidic residues" evidence="2">
    <location>
        <begin position="1586"/>
        <end position="1597"/>
    </location>
</feature>
<feature type="compositionally biased region" description="Basic and acidic residues" evidence="2">
    <location>
        <begin position="1123"/>
        <end position="1134"/>
    </location>
</feature>
<feature type="coiled-coil region" evidence="1">
    <location>
        <begin position="1007"/>
        <end position="1041"/>
    </location>
</feature>
<feature type="region of interest" description="Disordered" evidence="2">
    <location>
        <begin position="1702"/>
        <end position="2208"/>
    </location>
</feature>
<feature type="compositionally biased region" description="Polar residues" evidence="2">
    <location>
        <begin position="2070"/>
        <end position="2083"/>
    </location>
</feature>
<feature type="compositionally biased region" description="Basic and acidic residues" evidence="2">
    <location>
        <begin position="1903"/>
        <end position="1921"/>
    </location>
</feature>
<feature type="region of interest" description="Disordered" evidence="2">
    <location>
        <begin position="266"/>
        <end position="618"/>
    </location>
</feature>
<feature type="compositionally biased region" description="Acidic residues" evidence="2">
    <location>
        <begin position="848"/>
        <end position="859"/>
    </location>
</feature>
<feature type="compositionally biased region" description="Basic and acidic residues" evidence="2">
    <location>
        <begin position="556"/>
        <end position="596"/>
    </location>
</feature>
<feature type="compositionally biased region" description="Low complexity" evidence="2">
    <location>
        <begin position="48"/>
        <end position="61"/>
    </location>
</feature>
<feature type="compositionally biased region" description="Basic and acidic residues" evidence="2">
    <location>
        <begin position="361"/>
        <end position="385"/>
    </location>
</feature>
<feature type="region of interest" description="Disordered" evidence="2">
    <location>
        <begin position="2371"/>
        <end position="2489"/>
    </location>
</feature>
<feature type="compositionally biased region" description="Basic and acidic residues" evidence="2">
    <location>
        <begin position="463"/>
        <end position="490"/>
    </location>
</feature>
<feature type="compositionally biased region" description="Basic and acidic residues" evidence="2">
    <location>
        <begin position="1977"/>
        <end position="1986"/>
    </location>
</feature>
<feature type="region of interest" description="Disordered" evidence="2">
    <location>
        <begin position="1418"/>
        <end position="1530"/>
    </location>
</feature>
<feature type="compositionally biased region" description="Polar residues" evidence="2">
    <location>
        <begin position="2435"/>
        <end position="2477"/>
    </location>
</feature>
<feature type="compositionally biased region" description="Basic and acidic residues" evidence="2">
    <location>
        <begin position="314"/>
        <end position="334"/>
    </location>
</feature>
<feature type="region of interest" description="Disordered" evidence="2">
    <location>
        <begin position="2240"/>
        <end position="2312"/>
    </location>
</feature>
<feature type="compositionally biased region" description="Basic and acidic residues" evidence="2">
    <location>
        <begin position="1827"/>
        <end position="1836"/>
    </location>
</feature>
<feature type="compositionally biased region" description="Acidic residues" evidence="2">
    <location>
        <begin position="654"/>
        <end position="663"/>
    </location>
</feature>
<feature type="region of interest" description="Disordered" evidence="2">
    <location>
        <begin position="1154"/>
        <end position="1180"/>
    </location>
</feature>
<feature type="region of interest" description="Disordered" evidence="2">
    <location>
        <begin position="654"/>
        <end position="676"/>
    </location>
</feature>
<organism evidence="3 4">
    <name type="scientific">Psylliodes chrysocephalus</name>
    <dbReference type="NCBI Taxonomy" id="3402493"/>
    <lineage>
        <taxon>Eukaryota</taxon>
        <taxon>Metazoa</taxon>
        <taxon>Ecdysozoa</taxon>
        <taxon>Arthropoda</taxon>
        <taxon>Hexapoda</taxon>
        <taxon>Insecta</taxon>
        <taxon>Pterygota</taxon>
        <taxon>Neoptera</taxon>
        <taxon>Endopterygota</taxon>
        <taxon>Coleoptera</taxon>
        <taxon>Polyphaga</taxon>
        <taxon>Cucujiformia</taxon>
        <taxon>Chrysomeloidea</taxon>
        <taxon>Chrysomelidae</taxon>
        <taxon>Galerucinae</taxon>
        <taxon>Alticini</taxon>
        <taxon>Psylliodes</taxon>
    </lineage>
</organism>
<feature type="region of interest" description="Disordered" evidence="2">
    <location>
        <begin position="1"/>
        <end position="88"/>
    </location>
</feature>
<feature type="compositionally biased region" description="Polar residues" evidence="2">
    <location>
        <begin position="524"/>
        <end position="533"/>
    </location>
</feature>
<evidence type="ECO:0000256" key="2">
    <source>
        <dbReference type="SAM" id="MobiDB-lite"/>
    </source>
</evidence>
<feature type="compositionally biased region" description="Basic and acidic residues" evidence="2">
    <location>
        <begin position="946"/>
        <end position="955"/>
    </location>
</feature>
<accession>A0A9P0DFU8</accession>
<feature type="compositionally biased region" description="Basic and acidic residues" evidence="2">
    <location>
        <begin position="2282"/>
        <end position="2299"/>
    </location>
</feature>
<feature type="compositionally biased region" description="Acidic residues" evidence="2">
    <location>
        <begin position="1065"/>
        <end position="1080"/>
    </location>
</feature>
<feature type="compositionally biased region" description="Basic and acidic residues" evidence="2">
    <location>
        <begin position="879"/>
        <end position="909"/>
    </location>
</feature>
<feature type="compositionally biased region" description="Acidic residues" evidence="2">
    <location>
        <begin position="2300"/>
        <end position="2311"/>
    </location>
</feature>
<name>A0A9P0DFU8_9CUCU</name>
<feature type="compositionally biased region" description="Low complexity" evidence="2">
    <location>
        <begin position="1862"/>
        <end position="1872"/>
    </location>
</feature>
<feature type="compositionally biased region" description="Basic and acidic residues" evidence="2">
    <location>
        <begin position="171"/>
        <end position="182"/>
    </location>
</feature>
<feature type="compositionally biased region" description="Polar residues" evidence="2">
    <location>
        <begin position="2395"/>
        <end position="2423"/>
    </location>
</feature>
<feature type="compositionally biased region" description="Basic and acidic residues" evidence="2">
    <location>
        <begin position="1940"/>
        <end position="1966"/>
    </location>
</feature>
<feature type="compositionally biased region" description="Polar residues" evidence="2">
    <location>
        <begin position="197"/>
        <end position="214"/>
    </location>
</feature>
<keyword evidence="1" id="KW-0175">Coiled coil</keyword>
<dbReference type="EMBL" id="OV651821">
    <property type="protein sequence ID" value="CAH1115602.1"/>
    <property type="molecule type" value="Genomic_DNA"/>
</dbReference>
<feature type="region of interest" description="Disordered" evidence="2">
    <location>
        <begin position="1581"/>
        <end position="1646"/>
    </location>
</feature>
<gene>
    <name evidence="3" type="ORF">PSYICH_LOCUS15402</name>
</gene>
<feature type="region of interest" description="Disordered" evidence="2">
    <location>
        <begin position="1065"/>
        <end position="1134"/>
    </location>
</feature>
<feature type="compositionally biased region" description="Basic and acidic residues" evidence="2">
    <location>
        <begin position="860"/>
        <end position="869"/>
    </location>
</feature>